<feature type="region of interest" description="Disordered" evidence="7">
    <location>
        <begin position="90"/>
        <end position="110"/>
    </location>
</feature>
<reference evidence="11 12" key="1">
    <citation type="journal article" date="2013" name="Proc. Natl. Acad. Sci. U.S.A.">
        <title>Fine-scale variation in meiotic recombination in Mimulus inferred from population shotgun sequencing.</title>
        <authorList>
            <person name="Hellsten U."/>
            <person name="Wright K.M."/>
            <person name="Jenkins J."/>
            <person name="Shu S."/>
            <person name="Yuan Y."/>
            <person name="Wessler S.R."/>
            <person name="Schmutz J."/>
            <person name="Willis J.H."/>
            <person name="Rokhsar D.S."/>
        </authorList>
    </citation>
    <scope>NUCLEOTIDE SEQUENCE [LARGE SCALE GENOMIC DNA]</scope>
    <source>
        <strain evidence="12">cv. DUN x IM62</strain>
    </source>
</reference>
<keyword evidence="2" id="KW-0433">Leucine-rich repeat</keyword>
<dbReference type="InterPro" id="IPR027417">
    <property type="entry name" value="P-loop_NTPase"/>
</dbReference>
<dbReference type="InterPro" id="IPR002182">
    <property type="entry name" value="NB-ARC"/>
</dbReference>
<dbReference type="FunFam" id="3.40.50.300:FF:001091">
    <property type="entry name" value="Probable disease resistance protein At1g61300"/>
    <property type="match status" value="1"/>
</dbReference>
<dbReference type="Pfam" id="PF00931">
    <property type="entry name" value="NB-ARC"/>
    <property type="match status" value="1"/>
</dbReference>
<dbReference type="EMBL" id="KI631456">
    <property type="protein sequence ID" value="EYU27491.1"/>
    <property type="molecule type" value="Genomic_DNA"/>
</dbReference>
<dbReference type="Gene3D" id="1.20.5.4130">
    <property type="match status" value="1"/>
</dbReference>
<dbReference type="SUPFAM" id="SSF52058">
    <property type="entry name" value="L domain-like"/>
    <property type="match status" value="1"/>
</dbReference>
<evidence type="ECO:0000259" key="10">
    <source>
        <dbReference type="Pfam" id="PF23598"/>
    </source>
</evidence>
<dbReference type="InterPro" id="IPR036388">
    <property type="entry name" value="WH-like_DNA-bd_sf"/>
</dbReference>
<accession>A0A022QHU0</accession>
<evidence type="ECO:0000259" key="9">
    <source>
        <dbReference type="Pfam" id="PF23559"/>
    </source>
</evidence>
<dbReference type="PANTHER" id="PTHR23155">
    <property type="entry name" value="DISEASE RESISTANCE PROTEIN RP"/>
    <property type="match status" value="1"/>
</dbReference>
<keyword evidence="12" id="KW-1185">Reference proteome</keyword>
<dbReference type="InterPro" id="IPR055414">
    <property type="entry name" value="LRR_R13L4/SHOC2-like"/>
</dbReference>
<dbReference type="Pfam" id="PF23598">
    <property type="entry name" value="LRR_14"/>
    <property type="match status" value="1"/>
</dbReference>
<keyword evidence="5" id="KW-0611">Plant defense</keyword>
<evidence type="ECO:0000313" key="11">
    <source>
        <dbReference type="EMBL" id="EYU27491.1"/>
    </source>
</evidence>
<dbReference type="InterPro" id="IPR042197">
    <property type="entry name" value="Apaf_helical"/>
</dbReference>
<feature type="domain" description="Disease resistance R13L4/SHOC-2-like LRR" evidence="10">
    <location>
        <begin position="511"/>
        <end position="826"/>
    </location>
</feature>
<dbReference type="GO" id="GO:0005524">
    <property type="term" value="F:ATP binding"/>
    <property type="evidence" value="ECO:0007669"/>
    <property type="project" value="UniProtKB-KW"/>
</dbReference>
<dbReference type="InterPro" id="IPR044974">
    <property type="entry name" value="Disease_R_plants"/>
</dbReference>
<dbReference type="FunFam" id="1.10.10.10:FF:000322">
    <property type="entry name" value="Probable disease resistance protein At1g63360"/>
    <property type="match status" value="1"/>
</dbReference>
<dbReference type="AlphaFoldDB" id="A0A022QHU0"/>
<dbReference type="Gene3D" id="1.10.10.10">
    <property type="entry name" value="Winged helix-like DNA-binding domain superfamily/Winged helix DNA-binding domain"/>
    <property type="match status" value="1"/>
</dbReference>
<evidence type="ECO:0000256" key="2">
    <source>
        <dbReference type="ARBA" id="ARBA00022614"/>
    </source>
</evidence>
<dbReference type="eggNOG" id="KOG4658">
    <property type="taxonomic scope" value="Eukaryota"/>
</dbReference>
<feature type="compositionally biased region" description="Low complexity" evidence="7">
    <location>
        <begin position="90"/>
        <end position="100"/>
    </location>
</feature>
<feature type="domain" description="NB-ARC" evidence="8">
    <location>
        <begin position="129"/>
        <end position="293"/>
    </location>
</feature>
<dbReference type="Proteomes" id="UP000030748">
    <property type="component" value="Unassembled WGS sequence"/>
</dbReference>
<dbReference type="SUPFAM" id="SSF52540">
    <property type="entry name" value="P-loop containing nucleoside triphosphate hydrolases"/>
    <property type="match status" value="1"/>
</dbReference>
<evidence type="ECO:0000313" key="12">
    <source>
        <dbReference type="Proteomes" id="UP000030748"/>
    </source>
</evidence>
<dbReference type="Gene3D" id="3.80.10.10">
    <property type="entry name" value="Ribonuclease Inhibitor"/>
    <property type="match status" value="1"/>
</dbReference>
<protein>
    <submittedName>
        <fullName evidence="11">Uncharacterized protein</fullName>
    </submittedName>
</protein>
<dbReference type="PRINTS" id="PR00364">
    <property type="entry name" value="DISEASERSIST"/>
</dbReference>
<gene>
    <name evidence="11" type="ORF">MIMGU_mgv1a017723mg</name>
</gene>
<evidence type="ECO:0000256" key="6">
    <source>
        <dbReference type="ARBA" id="ARBA00022840"/>
    </source>
</evidence>
<dbReference type="InterPro" id="IPR032675">
    <property type="entry name" value="LRR_dom_sf"/>
</dbReference>
<dbReference type="Gene3D" id="1.10.8.430">
    <property type="entry name" value="Helical domain of apoptotic protease-activating factors"/>
    <property type="match status" value="1"/>
</dbReference>
<organism evidence="11 12">
    <name type="scientific">Erythranthe guttata</name>
    <name type="common">Yellow monkey flower</name>
    <name type="synonym">Mimulus guttatus</name>
    <dbReference type="NCBI Taxonomy" id="4155"/>
    <lineage>
        <taxon>Eukaryota</taxon>
        <taxon>Viridiplantae</taxon>
        <taxon>Streptophyta</taxon>
        <taxon>Embryophyta</taxon>
        <taxon>Tracheophyta</taxon>
        <taxon>Spermatophyta</taxon>
        <taxon>Magnoliopsida</taxon>
        <taxon>eudicotyledons</taxon>
        <taxon>Gunneridae</taxon>
        <taxon>Pentapetalae</taxon>
        <taxon>asterids</taxon>
        <taxon>lamiids</taxon>
        <taxon>Lamiales</taxon>
        <taxon>Phrymaceae</taxon>
        <taxon>Erythranthe</taxon>
    </lineage>
</organism>
<evidence type="ECO:0000256" key="1">
    <source>
        <dbReference type="ARBA" id="ARBA00008894"/>
    </source>
</evidence>
<keyword evidence="4" id="KW-0547">Nucleotide-binding</keyword>
<evidence type="ECO:0000259" key="8">
    <source>
        <dbReference type="Pfam" id="PF00931"/>
    </source>
</evidence>
<name>A0A022QHU0_ERYGU</name>
<evidence type="ECO:0000256" key="3">
    <source>
        <dbReference type="ARBA" id="ARBA00022737"/>
    </source>
</evidence>
<dbReference type="GO" id="GO:0051607">
    <property type="term" value="P:defense response to virus"/>
    <property type="evidence" value="ECO:0007669"/>
    <property type="project" value="UniProtKB-ARBA"/>
</dbReference>
<sequence>MEDHPDLKTSRRLEDQVYKVRDIAYDIEDVLEEFMLHSPPYLFHNHGISRTVHNILHQAYHGFPLNAISEKISRIKRSIDDVRSQQRFFASAGSSSNSRNRGPHPPASPLLLDDEMVGYDNEKMIFARQLVDGEKRLLTLAVVGPGGSGKTAFVKNVFWKRGIMGRFDCHAWVQVSQNFQKEEAFVNMLRQLCGSRKEPYPIDDGTNTEAKLRKYLTGKRFIVVLDDIWRKEVWDVIKYVLPDSFCGSRIIVTTRSSDVASVCASSSPLVHELKELEWLQGWTLFCRKAFPERNGECPSELKDCSKRIVTRCEGLPLAIVTVGGALSQIPRLPNEWKSFHDSIGCETRDGSSLSVISNALLPGYMDLSSNLKCCFLYFSVFPEDYSVERGRLIRLWVAEQFAVRTDSKTAEEVAEGYLKELIQRNLVHVSNRDFDGKPRNCRVLNPVLNFIIHKCKDENFASIFPRESTSRNQKIRRLSVHDSCTHLPRDIGFSGVRSMFLLRLLEISTPNFEKVLRELKLVRVLDFQGAPIQEVPKDITRLTLLKHLSFRGTKINTIPSSIEKLSYLETLDLKQTDVTELPKEISHLHNLRHLFAYKYNVDDYVAFDSVQGVKMPHGIGNLTNLQNLSLMKVGKKVRILEELKSLTKLRKLGLTGLRRGHGKELFTSIEHMPELRTLDLCSNTKEEFLELGEMRRRPPLSLERLYLKGRLKQFPSWISSLHNLLRIGLKWSKMQRSPLRDLQELKNLVELQLVDCYIGGELIFEASSFKKLKVLLIEDFAELHTIVVQNGAMPDVKQISLRRCPRVTIVPLGMENLAKVEELTLYDMAQGFTARVRKNGIDRAMVTHIPVIHSFTLRNRSWSFENLSDSFLR</sequence>
<proteinExistence type="inferred from homology"/>
<dbReference type="InterPro" id="IPR058922">
    <property type="entry name" value="WHD_DRP"/>
</dbReference>
<evidence type="ECO:0000256" key="4">
    <source>
        <dbReference type="ARBA" id="ARBA00022741"/>
    </source>
</evidence>
<evidence type="ECO:0000256" key="5">
    <source>
        <dbReference type="ARBA" id="ARBA00022821"/>
    </source>
</evidence>
<dbReference type="PANTHER" id="PTHR23155:SF1205">
    <property type="entry name" value="DISEASE RESISTANCE PROTEIN RPM1"/>
    <property type="match status" value="1"/>
</dbReference>
<keyword evidence="6" id="KW-0067">ATP-binding</keyword>
<feature type="domain" description="Disease resistance protein winged helix" evidence="9">
    <location>
        <begin position="380"/>
        <end position="447"/>
    </location>
</feature>
<keyword evidence="3" id="KW-0677">Repeat</keyword>
<dbReference type="STRING" id="4155.A0A022QHU0"/>
<comment type="similarity">
    <text evidence="1">Belongs to the disease resistance NB-LRR family.</text>
</comment>
<dbReference type="GO" id="GO:0043531">
    <property type="term" value="F:ADP binding"/>
    <property type="evidence" value="ECO:0007669"/>
    <property type="project" value="InterPro"/>
</dbReference>
<dbReference type="Pfam" id="PF23559">
    <property type="entry name" value="WHD_DRP"/>
    <property type="match status" value="1"/>
</dbReference>
<evidence type="ECO:0000256" key="7">
    <source>
        <dbReference type="SAM" id="MobiDB-lite"/>
    </source>
</evidence>
<dbReference type="Gene3D" id="3.40.50.300">
    <property type="entry name" value="P-loop containing nucleotide triphosphate hydrolases"/>
    <property type="match status" value="1"/>
</dbReference>